<reference evidence="1" key="1">
    <citation type="journal article" date="2020" name="Nature">
        <title>Giant virus diversity and host interactions through global metagenomics.</title>
        <authorList>
            <person name="Schulz F."/>
            <person name="Roux S."/>
            <person name="Paez-Espino D."/>
            <person name="Jungbluth S."/>
            <person name="Walsh D.A."/>
            <person name="Denef V.J."/>
            <person name="McMahon K.D."/>
            <person name="Konstantinidis K.T."/>
            <person name="Eloe-Fadrosh E.A."/>
            <person name="Kyrpides N.C."/>
            <person name="Woyke T."/>
        </authorList>
    </citation>
    <scope>NUCLEOTIDE SEQUENCE</scope>
    <source>
        <strain evidence="1">GVMAG-M-3300023174-189</strain>
    </source>
</reference>
<sequence length="458" mass="51353">MDYSGQRQLEATLDTLERLANQDNQTLKKKVYDTISGVSFLILEAKKANFKRGWASSILDRHDEPMFEHSEARILEEASQKFIKPLFSNSEKQGGAIVKATATGDIIKPKINPDDLSLDKTYWKVRDFLKSVDTHVTTLSREIGPFRFFYDKNTPDFRFPLLVPAPPPLFVNVVIVPINPRAIPIIIGVVIEAIRIIYSVGPLSSDITRKVLSLVLGLIDILKGDWKQGILSIIGFFGEGPLVAGVIGKLLLNILDLIAPDIQERMLMSFYQSGKSMYIGFLLWGFANFAPESARLSARAQFDALKKIVEDSNAKIFEIQEAMQKSLGPAGLRLKLKEVPEGFIPTFDDIQNLQAIVRQPSIYCSREFQEAIQPFRNIPVMRLVLELMNIPTDIQTLQYECKDMAGESLEETIGTLITPDIIPIPDAPLATALKEVKGKNIKTTKGGTRTIRKTRRKH</sequence>
<dbReference type="EMBL" id="MN739626">
    <property type="protein sequence ID" value="QHT16728.1"/>
    <property type="molecule type" value="Genomic_DNA"/>
</dbReference>
<protein>
    <submittedName>
        <fullName evidence="1">Uncharacterized protein</fullName>
    </submittedName>
</protein>
<dbReference type="AlphaFoldDB" id="A0A6C0DIG7"/>
<accession>A0A6C0DIG7</accession>
<evidence type="ECO:0000313" key="1">
    <source>
        <dbReference type="EMBL" id="QHT16728.1"/>
    </source>
</evidence>
<name>A0A6C0DIG7_9ZZZZ</name>
<organism evidence="1">
    <name type="scientific">viral metagenome</name>
    <dbReference type="NCBI Taxonomy" id="1070528"/>
    <lineage>
        <taxon>unclassified sequences</taxon>
        <taxon>metagenomes</taxon>
        <taxon>organismal metagenomes</taxon>
    </lineage>
</organism>
<proteinExistence type="predicted"/>